<comment type="caution">
    <text evidence="2">The sequence shown here is derived from an EMBL/GenBank/DDBJ whole genome shotgun (WGS) entry which is preliminary data.</text>
</comment>
<proteinExistence type="predicted"/>
<organism evidence="2 3">
    <name type="scientific">Ophiocordyceps camponoti-floridani</name>
    <dbReference type="NCBI Taxonomy" id="2030778"/>
    <lineage>
        <taxon>Eukaryota</taxon>
        <taxon>Fungi</taxon>
        <taxon>Dikarya</taxon>
        <taxon>Ascomycota</taxon>
        <taxon>Pezizomycotina</taxon>
        <taxon>Sordariomycetes</taxon>
        <taxon>Hypocreomycetidae</taxon>
        <taxon>Hypocreales</taxon>
        <taxon>Ophiocordycipitaceae</taxon>
        <taxon>Ophiocordyceps</taxon>
    </lineage>
</organism>
<feature type="coiled-coil region" evidence="1">
    <location>
        <begin position="85"/>
        <end position="119"/>
    </location>
</feature>
<protein>
    <submittedName>
        <fullName evidence="2">Uncharacterized protein</fullName>
    </submittedName>
</protein>
<evidence type="ECO:0000313" key="3">
    <source>
        <dbReference type="Proteomes" id="UP000562929"/>
    </source>
</evidence>
<gene>
    <name evidence="2" type="ORF">GQ602_003285</name>
</gene>
<keyword evidence="3" id="KW-1185">Reference proteome</keyword>
<evidence type="ECO:0000313" key="2">
    <source>
        <dbReference type="EMBL" id="KAF4589396.1"/>
    </source>
</evidence>
<evidence type="ECO:0000256" key="1">
    <source>
        <dbReference type="SAM" id="Coils"/>
    </source>
</evidence>
<sequence length="205" mass="23236">MHLCLSQVTTRWLLRRRGDADTLGAICAQWSMASVPQQPDFSVAARNLESLTEQVTRCQNLPAVDDGRRLTQALEAIHNGMQDIRNEIRNGMRDMRNELRAVERKVDDLDRKVTVSNKNFTARIQNSGVIHDKVDLVCLHSVVTGGLIRDWPRNLQELDALTGHQVDVMLTELGEEGRGRPDERKHQLEMAIGVVSRSTRGTRRH</sequence>
<keyword evidence="1" id="KW-0175">Coiled coil</keyword>
<dbReference type="Proteomes" id="UP000562929">
    <property type="component" value="Unassembled WGS sequence"/>
</dbReference>
<dbReference type="OrthoDB" id="3641511at2759"/>
<name>A0A8H4VEA6_9HYPO</name>
<reference evidence="2 3" key="1">
    <citation type="journal article" date="2020" name="G3 (Bethesda)">
        <title>Genetic Underpinnings of Host Manipulation by Ophiocordyceps as Revealed by Comparative Transcriptomics.</title>
        <authorList>
            <person name="Will I."/>
            <person name="Das B."/>
            <person name="Trinh T."/>
            <person name="Brachmann A."/>
            <person name="Ohm R.A."/>
            <person name="de Bekker C."/>
        </authorList>
    </citation>
    <scope>NUCLEOTIDE SEQUENCE [LARGE SCALE GENOMIC DNA]</scope>
    <source>
        <strain evidence="2 3">EC05</strain>
    </source>
</reference>
<accession>A0A8H4VEA6</accession>
<dbReference type="EMBL" id="JAACLJ010000003">
    <property type="protein sequence ID" value="KAF4589396.1"/>
    <property type="molecule type" value="Genomic_DNA"/>
</dbReference>
<dbReference type="AlphaFoldDB" id="A0A8H4VEA6"/>